<gene>
    <name evidence="8" type="ORF">GW590_15060</name>
</gene>
<evidence type="ECO:0000256" key="5">
    <source>
        <dbReference type="ARBA" id="ARBA00023136"/>
    </source>
</evidence>
<dbReference type="EMBL" id="JAADJU010000007">
    <property type="protein sequence ID" value="NMP28181.1"/>
    <property type="molecule type" value="Genomic_DNA"/>
</dbReference>
<sequence length="408" mass="44936">MRTLRLGLTLIGWACLYAILGYISLLLDDPYTRVAFVWFPAGVAVAAFLFNAKRHWPALFFALFIARMLLDAGMLHNLETSFVLSAISLGSDLAVAYCTRRFSRRGDDLNIILVWLLASLIISALAALLGVGWLSFSKHISLSHFWVWWAANVSGIIAVNIMLAGWMVNQGSMTRLSRPMQLGIGVLLLAATLLATWHIFSQSLSLADNTALIFLRTVLPIVLILLLTIIVGSRAGSLTFLVLAALVVFYSWQGLGPFFLSGLNSNESLLLAQCYLCTIALLLVFVRILTRNIKSVSPESAFSQRYHMAMPTGTLTWDNPALFGAVRLPNNRQGLLDAVAPEEVNGLLAYWQQAIDDGASRYGYTFHLTLADGKNFTISQQELIRVDSEQGFALIGRWNVVHGNSPAK</sequence>
<feature type="domain" description="MASE1" evidence="7">
    <location>
        <begin position="6"/>
        <end position="290"/>
    </location>
</feature>
<feature type="transmembrane region" description="Helical" evidence="6">
    <location>
        <begin position="7"/>
        <end position="25"/>
    </location>
</feature>
<evidence type="ECO:0000256" key="4">
    <source>
        <dbReference type="ARBA" id="ARBA00022989"/>
    </source>
</evidence>
<dbReference type="Proteomes" id="UP000585363">
    <property type="component" value="Unassembled WGS sequence"/>
</dbReference>
<evidence type="ECO:0000256" key="3">
    <source>
        <dbReference type="ARBA" id="ARBA00022692"/>
    </source>
</evidence>
<keyword evidence="4 6" id="KW-1133">Transmembrane helix</keyword>
<name>A0A848MM67_9GAMM</name>
<dbReference type="InterPro" id="IPR007895">
    <property type="entry name" value="MASE1"/>
</dbReference>
<feature type="transmembrane region" description="Helical" evidence="6">
    <location>
        <begin position="111"/>
        <end position="134"/>
    </location>
</feature>
<proteinExistence type="predicted"/>
<dbReference type="AlphaFoldDB" id="A0A848MM67"/>
<keyword evidence="5 6" id="KW-0472">Membrane</keyword>
<reference evidence="8 9" key="1">
    <citation type="submission" date="2020-01" db="EMBL/GenBank/DDBJ databases">
        <authorList>
            <person name="Lee S.D."/>
        </authorList>
    </citation>
    <scope>NUCLEOTIDE SEQUENCE [LARGE SCALE GENOMIC DNA]</scope>
    <source>
        <strain evidence="8 9">SAP-1</strain>
    </source>
</reference>
<dbReference type="GO" id="GO:0005886">
    <property type="term" value="C:plasma membrane"/>
    <property type="evidence" value="ECO:0007669"/>
    <property type="project" value="UniProtKB-SubCell"/>
</dbReference>
<comment type="subcellular location">
    <subcellularLocation>
        <location evidence="1">Cell membrane</location>
        <topology evidence="1">Multi-pass membrane protein</topology>
    </subcellularLocation>
</comment>
<keyword evidence="3 6" id="KW-0812">Transmembrane</keyword>
<evidence type="ECO:0000313" key="8">
    <source>
        <dbReference type="EMBL" id="NMP28181.1"/>
    </source>
</evidence>
<protein>
    <recommendedName>
        <fullName evidence="7">MASE1 domain-containing protein</fullName>
    </recommendedName>
</protein>
<dbReference type="Pfam" id="PF05231">
    <property type="entry name" value="MASE1"/>
    <property type="match status" value="1"/>
</dbReference>
<evidence type="ECO:0000256" key="6">
    <source>
        <dbReference type="SAM" id="Phobius"/>
    </source>
</evidence>
<keyword evidence="9" id="KW-1185">Reference proteome</keyword>
<feature type="transmembrane region" description="Helical" evidence="6">
    <location>
        <begin position="212"/>
        <end position="231"/>
    </location>
</feature>
<evidence type="ECO:0000313" key="9">
    <source>
        <dbReference type="Proteomes" id="UP000585363"/>
    </source>
</evidence>
<evidence type="ECO:0000256" key="2">
    <source>
        <dbReference type="ARBA" id="ARBA00022475"/>
    </source>
</evidence>
<feature type="transmembrane region" description="Helical" evidence="6">
    <location>
        <begin position="238"/>
        <end position="263"/>
    </location>
</feature>
<comment type="caution">
    <text evidence="8">The sequence shown here is derived from an EMBL/GenBank/DDBJ whole genome shotgun (WGS) entry which is preliminary data.</text>
</comment>
<keyword evidence="2" id="KW-1003">Cell membrane</keyword>
<evidence type="ECO:0000259" key="7">
    <source>
        <dbReference type="Pfam" id="PF05231"/>
    </source>
</evidence>
<reference evidence="8 9" key="2">
    <citation type="submission" date="2020-06" db="EMBL/GenBank/DDBJ databases">
        <title>Polyphasic characterization of a Rahnella strain isolated from tree sap.</title>
        <authorList>
            <person name="Kim I.S."/>
        </authorList>
    </citation>
    <scope>NUCLEOTIDE SEQUENCE [LARGE SCALE GENOMIC DNA]</scope>
    <source>
        <strain evidence="8 9">SAP-1</strain>
    </source>
</reference>
<accession>A0A848MM67</accession>
<organism evidence="8 9">
    <name type="scientific">Rouxiella aceris</name>
    <dbReference type="NCBI Taxonomy" id="2703884"/>
    <lineage>
        <taxon>Bacteria</taxon>
        <taxon>Pseudomonadati</taxon>
        <taxon>Pseudomonadota</taxon>
        <taxon>Gammaproteobacteria</taxon>
        <taxon>Enterobacterales</taxon>
        <taxon>Yersiniaceae</taxon>
        <taxon>Rouxiella</taxon>
    </lineage>
</organism>
<feature type="transmembrane region" description="Helical" evidence="6">
    <location>
        <begin position="180"/>
        <end position="200"/>
    </location>
</feature>
<evidence type="ECO:0000256" key="1">
    <source>
        <dbReference type="ARBA" id="ARBA00004651"/>
    </source>
</evidence>
<dbReference type="RefSeq" id="WP_169403875.1">
    <property type="nucleotide sequence ID" value="NZ_JAADJU010000007.1"/>
</dbReference>
<feature type="transmembrane region" description="Helical" evidence="6">
    <location>
        <begin position="31"/>
        <end position="50"/>
    </location>
</feature>
<feature type="transmembrane region" description="Helical" evidence="6">
    <location>
        <begin position="146"/>
        <end position="168"/>
    </location>
</feature>
<feature type="transmembrane region" description="Helical" evidence="6">
    <location>
        <begin position="269"/>
        <end position="289"/>
    </location>
</feature>